<dbReference type="PANTHER" id="PTHR10799">
    <property type="entry name" value="SNF2/RAD54 HELICASE FAMILY"/>
    <property type="match status" value="1"/>
</dbReference>
<dbReference type="EMBL" id="FCOF02000034">
    <property type="protein sequence ID" value="SAK83321.1"/>
    <property type="molecule type" value="Genomic_DNA"/>
</dbReference>
<dbReference type="AlphaFoldDB" id="A0A158CLZ7"/>
<dbReference type="SUPFAM" id="SSF52540">
    <property type="entry name" value="P-loop containing nucleoside triphosphate hydrolases"/>
    <property type="match status" value="2"/>
</dbReference>
<evidence type="ECO:0000259" key="1">
    <source>
        <dbReference type="PROSITE" id="PS51192"/>
    </source>
</evidence>
<dbReference type="InterPro" id="IPR000330">
    <property type="entry name" value="SNF2_N"/>
</dbReference>
<dbReference type="Pfam" id="PF00176">
    <property type="entry name" value="SNF2-rel_dom"/>
    <property type="match status" value="1"/>
</dbReference>
<sequence>MTRQTFVPHAYQRLIIEHQSEIARSNVWAFMGAGKSVCTLTVLEARYRQGIEAMPTLIVAPLRVAQSTWPDECKKWAHLSAMEVVPIIGDVQQRSLQLRHDAPIFSINYENLPWLIDHFKHDGRSWPFGTVIADESTRLKSTRVSYQRSENGTLFLKRSGGSVRGRALAEVAHTKVRRWVNLTGTPAPNGLRDLWSQQWMVDAGKRLGRTYSAFEQRWFQSLPGDRGYHDIRPLPHAQEQIQAALADCTISLDAADWFDLQQPIVRRVYVDLPSHARRLYRDMEREMFIEIDKHEVEAVNAAARTMKALQLASGAIIVDEKSGWREVHDVKLQALDEIIEEAAGMPVLVAYHFKSDLARLQRTFPDGRVLDHEPQTIRDWNAGRIPVLFAHPASAGHGLNLQDGGNILVFFAHWWDLEQFQQIIERLGPMRQLQAGHRRPVFIYHILARDTIDEDVLLRLQTKRDVQDVLLDAMKRRTHASRSPA</sequence>
<feature type="domain" description="Helicase ATP-binding" evidence="1">
    <location>
        <begin position="16"/>
        <end position="204"/>
    </location>
</feature>
<dbReference type="GO" id="GO:0005524">
    <property type="term" value="F:ATP binding"/>
    <property type="evidence" value="ECO:0007669"/>
    <property type="project" value="InterPro"/>
</dbReference>
<comment type="caution">
    <text evidence="2">The sequence shown here is derived from an EMBL/GenBank/DDBJ whole genome shotgun (WGS) entry which is preliminary data.</text>
</comment>
<reference evidence="2" key="1">
    <citation type="submission" date="2016-01" db="EMBL/GenBank/DDBJ databases">
        <authorList>
            <person name="Peeters C."/>
        </authorList>
    </citation>
    <scope>NUCLEOTIDE SEQUENCE [LARGE SCALE GENOMIC DNA]</scope>
    <source>
        <strain evidence="2">LMG 29318</strain>
    </source>
</reference>
<dbReference type="InterPro" id="IPR038718">
    <property type="entry name" value="SNF2-like_sf"/>
</dbReference>
<proteinExistence type="predicted"/>
<gene>
    <name evidence="2" type="ORF">AWB75_05391</name>
</gene>
<keyword evidence="3" id="KW-1185">Reference proteome</keyword>
<accession>A0A158CLZ7</accession>
<dbReference type="Gene3D" id="3.40.50.10810">
    <property type="entry name" value="Tandem AAA-ATPase domain"/>
    <property type="match status" value="1"/>
</dbReference>
<dbReference type="InterPro" id="IPR027417">
    <property type="entry name" value="P-loop_NTPase"/>
</dbReference>
<dbReference type="InterPro" id="IPR014001">
    <property type="entry name" value="Helicase_ATP-bd"/>
</dbReference>
<evidence type="ECO:0000313" key="3">
    <source>
        <dbReference type="Proteomes" id="UP000054870"/>
    </source>
</evidence>
<dbReference type="Gene3D" id="3.40.50.300">
    <property type="entry name" value="P-loop containing nucleotide triphosphate hydrolases"/>
    <property type="match status" value="1"/>
</dbReference>
<dbReference type="OrthoDB" id="9760715at2"/>
<dbReference type="Proteomes" id="UP000054870">
    <property type="component" value="Unassembled WGS sequence"/>
</dbReference>
<organism evidence="2 3">
    <name type="scientific">Caballeronia catudaia</name>
    <dbReference type="NCBI Taxonomy" id="1777136"/>
    <lineage>
        <taxon>Bacteria</taxon>
        <taxon>Pseudomonadati</taxon>
        <taxon>Pseudomonadota</taxon>
        <taxon>Betaproteobacteria</taxon>
        <taxon>Burkholderiales</taxon>
        <taxon>Burkholderiaceae</taxon>
        <taxon>Caballeronia</taxon>
    </lineage>
</organism>
<dbReference type="PROSITE" id="PS51192">
    <property type="entry name" value="HELICASE_ATP_BIND_1"/>
    <property type="match status" value="1"/>
</dbReference>
<dbReference type="SMART" id="SM00487">
    <property type="entry name" value="DEXDc"/>
    <property type="match status" value="1"/>
</dbReference>
<evidence type="ECO:0000313" key="2">
    <source>
        <dbReference type="EMBL" id="SAK83321.1"/>
    </source>
</evidence>
<dbReference type="RefSeq" id="WP_061127102.1">
    <property type="nucleotide sequence ID" value="NZ_FCOF02000034.1"/>
</dbReference>
<name>A0A158CLZ7_9BURK</name>
<protein>
    <recommendedName>
        <fullName evidence="1">Helicase ATP-binding domain-containing protein</fullName>
    </recommendedName>
</protein>